<dbReference type="STRING" id="1210089.GCA_001613165_00656"/>
<dbReference type="Proteomes" id="UP000255355">
    <property type="component" value="Unassembled WGS sequence"/>
</dbReference>
<sequence>MTAYGLLLAAHIAAGTAGLLLGSIVMWADTHRWGRTSDSRAPGVLTHSLQQL</sequence>
<keyword evidence="1" id="KW-0812">Transmembrane</keyword>
<dbReference type="RefSeq" id="WP_157123831.1">
    <property type="nucleotide sequence ID" value="NZ_QQAZ01000007.1"/>
</dbReference>
<dbReference type="AlphaFoldDB" id="A0A370GZH0"/>
<organism evidence="2 3">
    <name type="scientific">Nocardia mexicana</name>
    <dbReference type="NCBI Taxonomy" id="279262"/>
    <lineage>
        <taxon>Bacteria</taxon>
        <taxon>Bacillati</taxon>
        <taxon>Actinomycetota</taxon>
        <taxon>Actinomycetes</taxon>
        <taxon>Mycobacteriales</taxon>
        <taxon>Nocardiaceae</taxon>
        <taxon>Nocardia</taxon>
    </lineage>
</organism>
<protein>
    <submittedName>
        <fullName evidence="2">Uncharacterized protein</fullName>
    </submittedName>
</protein>
<proteinExistence type="predicted"/>
<keyword evidence="1" id="KW-1133">Transmembrane helix</keyword>
<evidence type="ECO:0000313" key="2">
    <source>
        <dbReference type="EMBL" id="RDI49041.1"/>
    </source>
</evidence>
<gene>
    <name evidence="2" type="ORF">DFR68_107166</name>
</gene>
<accession>A0A370GZH0</accession>
<dbReference type="EMBL" id="QQAZ01000007">
    <property type="protein sequence ID" value="RDI49041.1"/>
    <property type="molecule type" value="Genomic_DNA"/>
</dbReference>
<feature type="transmembrane region" description="Helical" evidence="1">
    <location>
        <begin position="6"/>
        <end position="28"/>
    </location>
</feature>
<keyword evidence="1" id="KW-0472">Membrane</keyword>
<name>A0A370GZH0_9NOCA</name>
<comment type="caution">
    <text evidence="2">The sequence shown here is derived from an EMBL/GenBank/DDBJ whole genome shotgun (WGS) entry which is preliminary data.</text>
</comment>
<evidence type="ECO:0000313" key="3">
    <source>
        <dbReference type="Proteomes" id="UP000255355"/>
    </source>
</evidence>
<reference evidence="2 3" key="1">
    <citation type="submission" date="2018-07" db="EMBL/GenBank/DDBJ databases">
        <title>Genomic Encyclopedia of Type Strains, Phase IV (KMG-IV): sequencing the most valuable type-strain genomes for metagenomic binning, comparative biology and taxonomic classification.</title>
        <authorList>
            <person name="Goeker M."/>
        </authorList>
    </citation>
    <scope>NUCLEOTIDE SEQUENCE [LARGE SCALE GENOMIC DNA]</scope>
    <source>
        <strain evidence="2 3">DSM 44952</strain>
    </source>
</reference>
<evidence type="ECO:0000256" key="1">
    <source>
        <dbReference type="SAM" id="Phobius"/>
    </source>
</evidence>
<keyword evidence="3" id="KW-1185">Reference proteome</keyword>